<reference evidence="2" key="1">
    <citation type="journal article" date="2019" name="Int. J. Syst. Evol. Microbiol.">
        <title>The Global Catalogue of Microorganisms (GCM) 10K type strain sequencing project: providing services to taxonomists for standard genome sequencing and annotation.</title>
        <authorList>
            <consortium name="The Broad Institute Genomics Platform"/>
            <consortium name="The Broad Institute Genome Sequencing Center for Infectious Disease"/>
            <person name="Wu L."/>
            <person name="Ma J."/>
        </authorList>
    </citation>
    <scope>NUCLEOTIDE SEQUENCE [LARGE SCALE GENOMIC DNA]</scope>
    <source>
        <strain evidence="2">CCUG 62982</strain>
    </source>
</reference>
<protein>
    <submittedName>
        <fullName evidence="1">Uracil-DNA glycosylase family protein</fullName>
    </submittedName>
</protein>
<proteinExistence type="predicted"/>
<comment type="caution">
    <text evidence="1">The sequence shown here is derived from an EMBL/GenBank/DDBJ whole genome shotgun (WGS) entry which is preliminary data.</text>
</comment>
<organism evidence="1 2">
    <name type="scientific">Sphingomonas canadensis</name>
    <dbReference type="NCBI Taxonomy" id="1219257"/>
    <lineage>
        <taxon>Bacteria</taxon>
        <taxon>Pseudomonadati</taxon>
        <taxon>Pseudomonadota</taxon>
        <taxon>Alphaproteobacteria</taxon>
        <taxon>Sphingomonadales</taxon>
        <taxon>Sphingomonadaceae</taxon>
        <taxon>Sphingomonas</taxon>
    </lineage>
</organism>
<evidence type="ECO:0000313" key="1">
    <source>
        <dbReference type="EMBL" id="MFD0945148.1"/>
    </source>
</evidence>
<accession>A0ABW3H149</accession>
<dbReference type="Proteomes" id="UP001596977">
    <property type="component" value="Unassembled WGS sequence"/>
</dbReference>
<keyword evidence="2" id="KW-1185">Reference proteome</keyword>
<dbReference type="EMBL" id="JBHTJG010000001">
    <property type="protein sequence ID" value="MFD0945148.1"/>
    <property type="molecule type" value="Genomic_DNA"/>
</dbReference>
<dbReference type="RefSeq" id="WP_264942595.1">
    <property type="nucleotide sequence ID" value="NZ_JAPDRA010000001.1"/>
</dbReference>
<dbReference type="SUPFAM" id="SSF52141">
    <property type="entry name" value="Uracil-DNA glycosylase-like"/>
    <property type="match status" value="1"/>
</dbReference>
<sequence length="229" mass="25384">MAEVPEAIRQSLAALPPSLLARSGSVFYSGKEAFSEHRDLYVAGLNPGGDPVRQRNETIEKHIGDFWKRTAPWSEYVDVSWEGAQPGAWGMQPQMRHMLHILGRDPRLTPSSNAIFVRSTNEGSLGSERDLLLQACWPVHQAVLDSLRVRVVVCLGKTAGALFRKKMDAHNPLDEIRERNARGWASTAHQAPDGRIVISVTHPSRASWINPASDPSPLVAEMLNMARPR</sequence>
<evidence type="ECO:0000313" key="2">
    <source>
        <dbReference type="Proteomes" id="UP001596977"/>
    </source>
</evidence>
<gene>
    <name evidence="1" type="ORF">ACFQ1E_02225</name>
</gene>
<name>A0ABW3H149_9SPHN</name>
<dbReference type="InterPro" id="IPR036895">
    <property type="entry name" value="Uracil-DNA_glycosylase-like_sf"/>
</dbReference>
<dbReference type="Gene3D" id="3.40.470.10">
    <property type="entry name" value="Uracil-DNA glycosylase-like domain"/>
    <property type="match status" value="1"/>
</dbReference>